<accession>A0A382NPI2</accession>
<name>A0A382NPI2_9ZZZZ</name>
<sequence>MMKQKLVTMDFTERDLDFLISAVLPGSHDTSTVREAIRHDPAYRKAIVSDGRVFSQVSNDDESFLKISPSLYFEVLLRRAQRDLESTSYTIEKSGKESIPVFDSVTVADFLDSPYVLEYLAHMLASFTRIQSYIVPVTKRKGIRRRIRYNDMDIDSLIQFAAKAEESERFSFYKRIGDVCLFVTGLFRDHTYSDAGKTSMMRDSVYRVRQSSSPVWSRSIKRSVEEYEAEGKRFYKLAGLHPTASMLELSDVFNVLREQFTAARKPLAFLATHYLHSRQNKLF</sequence>
<gene>
    <name evidence="1" type="ORF">METZ01_LOCUS315099</name>
</gene>
<evidence type="ECO:0000313" key="1">
    <source>
        <dbReference type="EMBL" id="SVC62245.1"/>
    </source>
</evidence>
<organism evidence="1">
    <name type="scientific">marine metagenome</name>
    <dbReference type="NCBI Taxonomy" id="408172"/>
    <lineage>
        <taxon>unclassified sequences</taxon>
        <taxon>metagenomes</taxon>
        <taxon>ecological metagenomes</taxon>
    </lineage>
</organism>
<protein>
    <submittedName>
        <fullName evidence="1">Uncharacterized protein</fullName>
    </submittedName>
</protein>
<dbReference type="AlphaFoldDB" id="A0A382NPI2"/>
<reference evidence="1" key="1">
    <citation type="submission" date="2018-05" db="EMBL/GenBank/DDBJ databases">
        <authorList>
            <person name="Lanie J.A."/>
            <person name="Ng W.-L."/>
            <person name="Kazmierczak K.M."/>
            <person name="Andrzejewski T.M."/>
            <person name="Davidsen T.M."/>
            <person name="Wayne K.J."/>
            <person name="Tettelin H."/>
            <person name="Glass J.I."/>
            <person name="Rusch D."/>
            <person name="Podicherti R."/>
            <person name="Tsui H.-C.T."/>
            <person name="Winkler M.E."/>
        </authorList>
    </citation>
    <scope>NUCLEOTIDE SEQUENCE</scope>
</reference>
<proteinExistence type="predicted"/>
<dbReference type="EMBL" id="UINC01101435">
    <property type="protein sequence ID" value="SVC62245.1"/>
    <property type="molecule type" value="Genomic_DNA"/>
</dbReference>
<feature type="non-terminal residue" evidence="1">
    <location>
        <position position="283"/>
    </location>
</feature>